<name>A0ABQ2AM40_9PSED</name>
<proteinExistence type="predicted"/>
<gene>
    <name evidence="1" type="ORF">GCM10007363_19610</name>
</gene>
<evidence type="ECO:0000313" key="1">
    <source>
        <dbReference type="EMBL" id="GGH93906.1"/>
    </source>
</evidence>
<evidence type="ECO:0000313" key="2">
    <source>
        <dbReference type="Proteomes" id="UP000655550"/>
    </source>
</evidence>
<comment type="caution">
    <text evidence="1">The sequence shown here is derived from an EMBL/GenBank/DDBJ whole genome shotgun (WGS) entry which is preliminary data.</text>
</comment>
<organism evidence="1 2">
    <name type="scientific">Pseudomonas fluvialis</name>
    <dbReference type="NCBI Taxonomy" id="1793966"/>
    <lineage>
        <taxon>Bacteria</taxon>
        <taxon>Pseudomonadati</taxon>
        <taxon>Pseudomonadota</taxon>
        <taxon>Gammaproteobacteria</taxon>
        <taxon>Pseudomonadales</taxon>
        <taxon>Pseudomonadaceae</taxon>
        <taxon>Pseudomonas</taxon>
    </lineage>
</organism>
<protein>
    <recommendedName>
        <fullName evidence="3">7-cyano-7-deazaguanine synthase</fullName>
    </recommendedName>
</protein>
<sequence length="384" mass="43179">MVVSFEFVWVGCFVNIKPGVFSEGRSDFSVDVGGEHYDIYFQGRGVSGSAEALVPLVMLAAMKNNQDIHVEGVCSPTFMANMCSLSSIFSKWFSADGFHQVSVQAEQLRVPEPAVGGRVASFFTGGVDSFYTFLKHKDEITDLIYVHGFDLPLEETAKRRAVSEMGRRIEQATGVRFLEIETNSRRVLRDWGRWGVHGHGLGLGCIGRLLTSEFKRIYVPSSFHESDLFPWSSHPETDVLYSDESIEFVHDGCEAFRAQKIEFISGFSVALDNLRVCGEKNQLDLNCGRCEKCVRTMTSLYACDALERARTFGESLTSSLVLKQLIYDDSIVAFVKENIALMERRGKSGSDICESWRVVLGRSSFENKLRRKIYKIKKKIGLNM</sequence>
<accession>A0ABQ2AM40</accession>
<dbReference type="EMBL" id="BMDE01000005">
    <property type="protein sequence ID" value="GGH93906.1"/>
    <property type="molecule type" value="Genomic_DNA"/>
</dbReference>
<evidence type="ECO:0008006" key="3">
    <source>
        <dbReference type="Google" id="ProtNLM"/>
    </source>
</evidence>
<keyword evidence="2" id="KW-1185">Reference proteome</keyword>
<reference evidence="2" key="1">
    <citation type="journal article" date="2019" name="Int. J. Syst. Evol. Microbiol.">
        <title>The Global Catalogue of Microorganisms (GCM) 10K type strain sequencing project: providing services to taxonomists for standard genome sequencing and annotation.</title>
        <authorList>
            <consortium name="The Broad Institute Genomics Platform"/>
            <consortium name="The Broad Institute Genome Sequencing Center for Infectious Disease"/>
            <person name="Wu L."/>
            <person name="Ma J."/>
        </authorList>
    </citation>
    <scope>NUCLEOTIDE SEQUENCE [LARGE SCALE GENOMIC DNA]</scope>
    <source>
        <strain evidence="2">CCM 8778</strain>
    </source>
</reference>
<dbReference type="Proteomes" id="UP000655550">
    <property type="component" value="Unassembled WGS sequence"/>
</dbReference>